<feature type="transmembrane region" description="Helical" evidence="1">
    <location>
        <begin position="150"/>
        <end position="171"/>
    </location>
</feature>
<feature type="transmembrane region" description="Helical" evidence="1">
    <location>
        <begin position="28"/>
        <end position="47"/>
    </location>
</feature>
<comment type="caution">
    <text evidence="2">The sequence shown here is derived from an EMBL/GenBank/DDBJ whole genome shotgun (WGS) entry which is preliminary data.</text>
</comment>
<feature type="non-terminal residue" evidence="2">
    <location>
        <position position="1"/>
    </location>
</feature>
<keyword evidence="1" id="KW-1133">Transmembrane helix</keyword>
<dbReference type="VEuPathDB" id="FungiDB:PSTT_17042"/>
<proteinExistence type="predicted"/>
<dbReference type="AlphaFoldDB" id="A0A2S4U9W0"/>
<keyword evidence="1" id="KW-0812">Transmembrane</keyword>
<protein>
    <submittedName>
        <fullName evidence="2">Uncharacterized protein</fullName>
    </submittedName>
</protein>
<accession>A0A2S4U9W0</accession>
<organism evidence="2 3">
    <name type="scientific">Puccinia striiformis</name>
    <dbReference type="NCBI Taxonomy" id="27350"/>
    <lineage>
        <taxon>Eukaryota</taxon>
        <taxon>Fungi</taxon>
        <taxon>Dikarya</taxon>
        <taxon>Basidiomycota</taxon>
        <taxon>Pucciniomycotina</taxon>
        <taxon>Pucciniomycetes</taxon>
        <taxon>Pucciniales</taxon>
        <taxon>Pucciniaceae</taxon>
        <taxon>Puccinia</taxon>
    </lineage>
</organism>
<sequence length="172" mass="18680">TATASQPPPSSHPAFVSRINQLLRPGSIFGTMNTFLFLIPFIIQYFTTGMQPPRGELASLGQESAIDNRGGILDFSPPPRMVDLSPVDQVSIDMPPRKDVSAYDTMIGEHNSPYKIPTYPAGRDARDRPISSDLAITRTRDGLDCGTRGLIAAVCLFALSMAILVAMLILFL</sequence>
<evidence type="ECO:0000313" key="3">
    <source>
        <dbReference type="Proteomes" id="UP000239156"/>
    </source>
</evidence>
<dbReference type="EMBL" id="PKSL01000461">
    <property type="protein sequence ID" value="POV94063.1"/>
    <property type="molecule type" value="Genomic_DNA"/>
</dbReference>
<evidence type="ECO:0000313" key="2">
    <source>
        <dbReference type="EMBL" id="POV94063.1"/>
    </source>
</evidence>
<evidence type="ECO:0000256" key="1">
    <source>
        <dbReference type="SAM" id="Phobius"/>
    </source>
</evidence>
<keyword evidence="3" id="KW-1185">Reference proteome</keyword>
<gene>
    <name evidence="2" type="ORF">PSTT_17042</name>
</gene>
<name>A0A2S4U9W0_9BASI</name>
<reference evidence="2" key="1">
    <citation type="submission" date="2017-12" db="EMBL/GenBank/DDBJ databases">
        <title>Gene loss provides genomic basis for host adaptation in cereal stripe rust fungi.</title>
        <authorList>
            <person name="Xia C."/>
        </authorList>
    </citation>
    <scope>NUCLEOTIDE SEQUENCE [LARGE SCALE GENOMIC DNA]</scope>
    <source>
        <strain evidence="2">93-210</strain>
    </source>
</reference>
<keyword evidence="1" id="KW-0472">Membrane</keyword>
<dbReference type="Proteomes" id="UP000239156">
    <property type="component" value="Unassembled WGS sequence"/>
</dbReference>